<organism evidence="2 3">
    <name type="scientific">Pseudomethylobacillus aquaticus</name>
    <dbReference type="NCBI Taxonomy" id="2676064"/>
    <lineage>
        <taxon>Bacteria</taxon>
        <taxon>Pseudomonadati</taxon>
        <taxon>Pseudomonadota</taxon>
        <taxon>Betaproteobacteria</taxon>
        <taxon>Nitrosomonadales</taxon>
        <taxon>Methylophilaceae</taxon>
        <taxon>Pseudomethylobacillus</taxon>
    </lineage>
</organism>
<evidence type="ECO:0000256" key="1">
    <source>
        <dbReference type="SAM" id="Phobius"/>
    </source>
</evidence>
<protein>
    <submittedName>
        <fullName evidence="2">HEAT repeat domain-containing protein</fullName>
    </submittedName>
</protein>
<dbReference type="InterPro" id="IPR004155">
    <property type="entry name" value="PBS_lyase_HEAT"/>
</dbReference>
<dbReference type="Proteomes" id="UP000275137">
    <property type="component" value="Unassembled WGS sequence"/>
</dbReference>
<name>A0A3N0UYL6_9PROT</name>
<keyword evidence="1" id="KW-1133">Transmembrane helix</keyword>
<keyword evidence="1" id="KW-0472">Membrane</keyword>
<gene>
    <name evidence="2" type="ORF">ED236_10120</name>
</gene>
<dbReference type="SMART" id="SM00567">
    <property type="entry name" value="EZ_HEAT"/>
    <property type="match status" value="2"/>
</dbReference>
<dbReference type="Pfam" id="PF13646">
    <property type="entry name" value="HEAT_2"/>
    <property type="match status" value="1"/>
</dbReference>
<dbReference type="InterPro" id="IPR016024">
    <property type="entry name" value="ARM-type_fold"/>
</dbReference>
<keyword evidence="3" id="KW-1185">Reference proteome</keyword>
<sequence length="359" mass="40481">MAYAAHFDWLMQLDPLVQGVFWLGVGALALTLVAMVCLILQRMVSLHRERNTRQFLAEWRPLISRALAGDDKLVLPKLPAVYLLDFLQLWLHYQESLRGESHQLLNQIFAQQALRRRLHRLLKHGNLRQRLLAATTVGHLQDGEMWEVLVRLMHKHSPIAIVAARSLVQIDAQRAAPLVIPQILAHRDWSQARLSNLLSNEGSALVPPLLEAIGLAAWQKLPHLGRLMRLLEPIGFHPDKQFLAPILIGNEDPGTLLSALRLFRSPQDIHLVHLHLQHPDWHVRAEVASTLGRLGSADDLPHLEQLLQAREWGVRRQAARALVAAPFIQPGTLDALIQQHRGEHAAAALQQAIADLEFK</sequence>
<dbReference type="InterPro" id="IPR011989">
    <property type="entry name" value="ARM-like"/>
</dbReference>
<dbReference type="AlphaFoldDB" id="A0A3N0UYL6"/>
<dbReference type="SUPFAM" id="SSF48371">
    <property type="entry name" value="ARM repeat"/>
    <property type="match status" value="1"/>
</dbReference>
<dbReference type="Gene3D" id="1.25.10.10">
    <property type="entry name" value="Leucine-rich Repeat Variant"/>
    <property type="match status" value="2"/>
</dbReference>
<reference evidence="2 3" key="1">
    <citation type="submission" date="2018-10" db="EMBL/GenBank/DDBJ databases">
        <authorList>
            <person name="Chen W.-M."/>
        </authorList>
    </citation>
    <scope>NUCLEOTIDE SEQUENCE [LARGE SCALE GENOMIC DNA]</scope>
    <source>
        <strain evidence="2 3">H-5</strain>
    </source>
</reference>
<feature type="transmembrane region" description="Helical" evidence="1">
    <location>
        <begin position="20"/>
        <end position="40"/>
    </location>
</feature>
<proteinExistence type="predicted"/>
<comment type="caution">
    <text evidence="2">The sequence shown here is derived from an EMBL/GenBank/DDBJ whole genome shotgun (WGS) entry which is preliminary data.</text>
</comment>
<dbReference type="EMBL" id="RJVP01000005">
    <property type="protein sequence ID" value="ROH85525.1"/>
    <property type="molecule type" value="Genomic_DNA"/>
</dbReference>
<accession>A0A3N0UYL6</accession>
<evidence type="ECO:0000313" key="3">
    <source>
        <dbReference type="Proteomes" id="UP000275137"/>
    </source>
</evidence>
<keyword evidence="1" id="KW-0812">Transmembrane</keyword>
<evidence type="ECO:0000313" key="2">
    <source>
        <dbReference type="EMBL" id="ROH85525.1"/>
    </source>
</evidence>